<proteinExistence type="predicted"/>
<reference evidence="2" key="1">
    <citation type="submission" date="2020-11" db="EMBL/GenBank/DDBJ databases">
        <authorList>
            <consortium name="DOE Joint Genome Institute"/>
            <person name="Ahrendt S."/>
            <person name="Riley R."/>
            <person name="Andreopoulos W."/>
            <person name="Labutti K."/>
            <person name="Pangilinan J."/>
            <person name="Ruiz-Duenas F.J."/>
            <person name="Barrasa J.M."/>
            <person name="Sanchez-Garcia M."/>
            <person name="Camarero S."/>
            <person name="Miyauchi S."/>
            <person name="Serrano A."/>
            <person name="Linde D."/>
            <person name="Babiker R."/>
            <person name="Drula E."/>
            <person name="Ayuso-Fernandez I."/>
            <person name="Pacheco R."/>
            <person name="Padilla G."/>
            <person name="Ferreira P."/>
            <person name="Barriuso J."/>
            <person name="Kellner H."/>
            <person name="Castanera R."/>
            <person name="Alfaro M."/>
            <person name="Ramirez L."/>
            <person name="Pisabarro A.G."/>
            <person name="Kuo A."/>
            <person name="Tritt A."/>
            <person name="Lipzen A."/>
            <person name="He G."/>
            <person name="Yan M."/>
            <person name="Ng V."/>
            <person name="Cullen D."/>
            <person name="Martin F."/>
            <person name="Rosso M.-N."/>
            <person name="Henrissat B."/>
            <person name="Hibbett D."/>
            <person name="Martinez A.T."/>
            <person name="Grigoriev I.V."/>
        </authorList>
    </citation>
    <scope>NUCLEOTIDE SEQUENCE</scope>
    <source>
        <strain evidence="2">ATCC 90797</strain>
    </source>
</reference>
<comment type="caution">
    <text evidence="2">The sequence shown here is derived from an EMBL/GenBank/DDBJ whole genome shotgun (WGS) entry which is preliminary data.</text>
</comment>
<feature type="compositionally biased region" description="Basic and acidic residues" evidence="1">
    <location>
        <begin position="143"/>
        <end position="155"/>
    </location>
</feature>
<keyword evidence="3" id="KW-1185">Reference proteome</keyword>
<organism evidence="2 3">
    <name type="scientific">Pleurotus eryngii</name>
    <name type="common">Boletus of the steppes</name>
    <dbReference type="NCBI Taxonomy" id="5323"/>
    <lineage>
        <taxon>Eukaryota</taxon>
        <taxon>Fungi</taxon>
        <taxon>Dikarya</taxon>
        <taxon>Basidiomycota</taxon>
        <taxon>Agaricomycotina</taxon>
        <taxon>Agaricomycetes</taxon>
        <taxon>Agaricomycetidae</taxon>
        <taxon>Agaricales</taxon>
        <taxon>Pleurotineae</taxon>
        <taxon>Pleurotaceae</taxon>
        <taxon>Pleurotus</taxon>
    </lineage>
</organism>
<feature type="compositionally biased region" description="Acidic residues" evidence="1">
    <location>
        <begin position="87"/>
        <end position="104"/>
    </location>
</feature>
<protein>
    <submittedName>
        <fullName evidence="2">Uncharacterized protein</fullName>
    </submittedName>
</protein>
<evidence type="ECO:0000313" key="3">
    <source>
        <dbReference type="Proteomes" id="UP000807025"/>
    </source>
</evidence>
<evidence type="ECO:0000256" key="1">
    <source>
        <dbReference type="SAM" id="MobiDB-lite"/>
    </source>
</evidence>
<feature type="compositionally biased region" description="Basic and acidic residues" evidence="1">
    <location>
        <begin position="7"/>
        <end position="28"/>
    </location>
</feature>
<gene>
    <name evidence="2" type="ORF">BDN71DRAFT_1430635</name>
</gene>
<sequence length="162" mass="18387">MVGWKGRKGEERERNEEAGRETGEKEKIGVPPYRQLEKLVVEFNKNVIYHMKYYFVNKEEEDKIVDKDNNDHANDCDAMAVDSISTEGDDEGDKDSDIDTDEGGQVDSSREGGRGKDNVRNDDNDDGGDDNDNDVEGEEDDEKEMKKNKELDELIKLSPLPV</sequence>
<feature type="region of interest" description="Disordered" evidence="1">
    <location>
        <begin position="1"/>
        <end position="33"/>
    </location>
</feature>
<evidence type="ECO:0000313" key="2">
    <source>
        <dbReference type="EMBL" id="KAF9495967.1"/>
    </source>
</evidence>
<feature type="compositionally biased region" description="Basic and acidic residues" evidence="1">
    <location>
        <begin position="108"/>
        <end position="122"/>
    </location>
</feature>
<dbReference type="AlphaFoldDB" id="A0A9P6D955"/>
<dbReference type="Proteomes" id="UP000807025">
    <property type="component" value="Unassembled WGS sequence"/>
</dbReference>
<feature type="compositionally biased region" description="Acidic residues" evidence="1">
    <location>
        <begin position="123"/>
        <end position="142"/>
    </location>
</feature>
<name>A0A9P6D955_PLEER</name>
<accession>A0A9P6D955</accession>
<dbReference type="EMBL" id="MU154557">
    <property type="protein sequence ID" value="KAF9495967.1"/>
    <property type="molecule type" value="Genomic_DNA"/>
</dbReference>
<feature type="region of interest" description="Disordered" evidence="1">
    <location>
        <begin position="66"/>
        <end position="162"/>
    </location>
</feature>
<feature type="compositionally biased region" description="Basic and acidic residues" evidence="1">
    <location>
        <begin position="66"/>
        <end position="75"/>
    </location>
</feature>